<evidence type="ECO:0000313" key="6">
    <source>
        <dbReference type="EMBL" id="MCM1991569.1"/>
    </source>
</evidence>
<dbReference type="Pfam" id="PF00005">
    <property type="entry name" value="ABC_tran"/>
    <property type="match status" value="1"/>
</dbReference>
<protein>
    <submittedName>
        <fullName evidence="6">ABC transporter ATP-binding protein</fullName>
    </submittedName>
</protein>
<dbReference type="GO" id="GO:0016020">
    <property type="term" value="C:membrane"/>
    <property type="evidence" value="ECO:0007669"/>
    <property type="project" value="InterPro"/>
</dbReference>
<dbReference type="RefSeq" id="WP_250860704.1">
    <property type="nucleotide sequence ID" value="NZ_JAGSOJ010000004.1"/>
</dbReference>
<keyword evidence="7" id="KW-1185">Reference proteome</keyword>
<reference evidence="6" key="2">
    <citation type="submission" date="2021-04" db="EMBL/GenBank/DDBJ databases">
        <authorList>
            <person name="Dong X."/>
        </authorList>
    </citation>
    <scope>NUCLEOTIDE SEQUENCE</scope>
    <source>
        <strain evidence="6">ZWT</strain>
    </source>
</reference>
<accession>A0A9J6P629</accession>
<dbReference type="GO" id="GO:0016887">
    <property type="term" value="F:ATP hydrolysis activity"/>
    <property type="evidence" value="ECO:0007669"/>
    <property type="project" value="InterPro"/>
</dbReference>
<dbReference type="CDD" id="cd03220">
    <property type="entry name" value="ABC_KpsT_Wzt"/>
    <property type="match status" value="1"/>
</dbReference>
<dbReference type="SUPFAM" id="SSF52540">
    <property type="entry name" value="P-loop containing nucleoside triphosphate hydrolases"/>
    <property type="match status" value="1"/>
</dbReference>
<dbReference type="GO" id="GO:0005524">
    <property type="term" value="F:ATP binding"/>
    <property type="evidence" value="ECO:0007669"/>
    <property type="project" value="UniProtKB-KW"/>
</dbReference>
<dbReference type="Proteomes" id="UP001056429">
    <property type="component" value="Unassembled WGS sequence"/>
</dbReference>
<dbReference type="PANTHER" id="PTHR46743:SF2">
    <property type="entry name" value="TEICHOIC ACIDS EXPORT ATP-BINDING PROTEIN TAGH"/>
    <property type="match status" value="1"/>
</dbReference>
<dbReference type="PANTHER" id="PTHR46743">
    <property type="entry name" value="TEICHOIC ACIDS EXPORT ATP-BINDING PROTEIN TAGH"/>
    <property type="match status" value="1"/>
</dbReference>
<keyword evidence="2" id="KW-0813">Transport</keyword>
<keyword evidence="4 6" id="KW-0067">ATP-binding</keyword>
<dbReference type="AlphaFoldDB" id="A0A9J6P629"/>
<dbReference type="PROSITE" id="PS50893">
    <property type="entry name" value="ABC_TRANSPORTER_2"/>
    <property type="match status" value="1"/>
</dbReference>
<dbReference type="InterPro" id="IPR050683">
    <property type="entry name" value="Bact_Polysacc_Export_ATP-bd"/>
</dbReference>
<dbReference type="InterPro" id="IPR003593">
    <property type="entry name" value="AAA+_ATPase"/>
</dbReference>
<keyword evidence="3" id="KW-0547">Nucleotide-binding</keyword>
<sequence length="252" mass="28185">MNKYAIEVQNLNLTYSFMNSMNIKSEILKMVQGRREHRKKEVHALRDVSFKIERGEVIGVIGGNGAGKSTLLKVLANIYDPDSGTVKVNDNSVFLMSLGAGFQHELPALDNIYLNGLLLGLTRKEVEDKINEIVEFSGIGECINNPLKSFSTGMKSRLAFSIACNIKPNILLIDEILGVGDEEFKVKSREKIRELILEDRTVVLVSHNLNTINELCHKVLWLQNGEVMSIGESSNVISEYKAFVNKNKENMA</sequence>
<name>A0A9J6P629_9CLOT</name>
<reference evidence="6" key="1">
    <citation type="journal article" date="2021" name="mSystems">
        <title>Bacteria and Archaea Synergistically Convert Glycine Betaine to Biogenic Methane in the Formosa Cold Seep of the South China Sea.</title>
        <authorList>
            <person name="Li L."/>
            <person name="Zhang W."/>
            <person name="Zhang S."/>
            <person name="Song L."/>
            <person name="Sun Q."/>
            <person name="Zhang H."/>
            <person name="Xiang H."/>
            <person name="Dong X."/>
        </authorList>
    </citation>
    <scope>NUCLEOTIDE SEQUENCE</scope>
    <source>
        <strain evidence="6">ZWT</strain>
    </source>
</reference>
<evidence type="ECO:0000256" key="1">
    <source>
        <dbReference type="ARBA" id="ARBA00005417"/>
    </source>
</evidence>
<dbReference type="Gene3D" id="3.40.50.300">
    <property type="entry name" value="P-loop containing nucleotide triphosphate hydrolases"/>
    <property type="match status" value="1"/>
</dbReference>
<comment type="caution">
    <text evidence="6">The sequence shown here is derived from an EMBL/GenBank/DDBJ whole genome shotgun (WGS) entry which is preliminary data.</text>
</comment>
<gene>
    <name evidence="6" type="ORF">KDK92_17680</name>
</gene>
<evidence type="ECO:0000256" key="3">
    <source>
        <dbReference type="ARBA" id="ARBA00022741"/>
    </source>
</evidence>
<dbReference type="EMBL" id="JAGSOJ010000004">
    <property type="protein sequence ID" value="MCM1991569.1"/>
    <property type="molecule type" value="Genomic_DNA"/>
</dbReference>
<dbReference type="InterPro" id="IPR027417">
    <property type="entry name" value="P-loop_NTPase"/>
</dbReference>
<proteinExistence type="inferred from homology"/>
<evidence type="ECO:0000256" key="4">
    <source>
        <dbReference type="ARBA" id="ARBA00022840"/>
    </source>
</evidence>
<evidence type="ECO:0000259" key="5">
    <source>
        <dbReference type="PROSITE" id="PS50893"/>
    </source>
</evidence>
<dbReference type="InterPro" id="IPR015860">
    <property type="entry name" value="ABC_transpr_TagH-like"/>
</dbReference>
<dbReference type="GO" id="GO:0140359">
    <property type="term" value="F:ABC-type transporter activity"/>
    <property type="evidence" value="ECO:0007669"/>
    <property type="project" value="InterPro"/>
</dbReference>
<dbReference type="InterPro" id="IPR003439">
    <property type="entry name" value="ABC_transporter-like_ATP-bd"/>
</dbReference>
<evidence type="ECO:0000313" key="7">
    <source>
        <dbReference type="Proteomes" id="UP001056429"/>
    </source>
</evidence>
<organism evidence="6 7">
    <name type="scientific">Oceanirhabdus seepicola</name>
    <dbReference type="NCBI Taxonomy" id="2828781"/>
    <lineage>
        <taxon>Bacteria</taxon>
        <taxon>Bacillati</taxon>
        <taxon>Bacillota</taxon>
        <taxon>Clostridia</taxon>
        <taxon>Eubacteriales</taxon>
        <taxon>Clostridiaceae</taxon>
        <taxon>Oceanirhabdus</taxon>
    </lineage>
</organism>
<comment type="similarity">
    <text evidence="1">Belongs to the ABC transporter superfamily.</text>
</comment>
<evidence type="ECO:0000256" key="2">
    <source>
        <dbReference type="ARBA" id="ARBA00022448"/>
    </source>
</evidence>
<feature type="domain" description="ABC transporter" evidence="5">
    <location>
        <begin position="23"/>
        <end position="249"/>
    </location>
</feature>
<dbReference type="SMART" id="SM00382">
    <property type="entry name" value="AAA"/>
    <property type="match status" value="1"/>
</dbReference>